<evidence type="ECO:0000259" key="5">
    <source>
        <dbReference type="PROSITE" id="PS50828"/>
    </source>
</evidence>
<feature type="repeat" description="PPR" evidence="3">
    <location>
        <begin position="563"/>
        <end position="597"/>
    </location>
</feature>
<sequence length="953" mass="104517">MLRSKQFLPFAKGARAWIVGPAVTKANTLDSAKPSITGTEDGTSEQGFNANNHGHGSNFHMLVPKLEEVAVGPVPKSAEVPVSAAAFNRIRQQSSNGTFIAPSGLSRNSGVNAATIPSRNVNVLLSCQGHIAAEKAAKHSSEAASVVEATEPTGRKFKITSTVNETEATGVDNLHDVASISTKLKDVGFAAVGQIGPRTNTSEQYPSPNDKFIETLDSHTAKARKSSIIQPKAAGTRDDTKCHTSTVPAQAGVGQPIHGTKNSFKRADGRKASVLPADHTIFFGSLDSPVLVPHSRCEDEPLQSVKIVPLGGSVAGGSQQEAGRQARLVPKSIRPDVSEGQKDRFYRVKDAGSRGEVKTGFPGNRKKYGGVAQARSNYHSNRSRKEPGWEGASKELVDQVSSILRRFGWTTETVAALAECETKLGAYHVNEVLKHQREPDLAWEFFKWAEGQRGYKHDVLTYTTMIGILGRVKNFVACNRLLDKMRKEGCQPSVVTYNRLIFFYGRANYLGEALKIFHQMQDVGCQPDRVTYCTLIDLHSKSGLHDTAMDICDKLLQAGFQLDTFSYSLIIHCRGKAGNLSAANKMFNEMLARGITPNLVTYNTIIDLHAKTGEYPMALKLYNDMQDAGHRPDKVTYSVIMEVLGHSGNTDEAEEVFYEMVREGWTADAPTFGLLVNLWGLAGNVEKASEWYMKMLGSGLTPNAPTINSLLGAYLRAHQYPGAMQVLESLAKWGLTPTLPTYTLLLDSCTTCDNREDVDSVFDLMRSTGHPAHSFICKLLDVSINESRAHIERFFQSLRLEDQEMKRGFADALIEFLYRSEHKATAGHVWEVALENNLYPLAISQRVPNNWIVDLHVMSRGTAVVALSRTLSSLRERMLSTGVVPYRIEIVTGWGRHSRVSGLSRVKNAVQNMLGALGSPFYIDNANVGCFVGTGQPLADWLHQSDMDHKLAL</sequence>
<dbReference type="PROSITE" id="PS51375">
    <property type="entry name" value="PPR"/>
    <property type="match status" value="8"/>
</dbReference>
<protein>
    <recommendedName>
        <fullName evidence="5">Smr domain-containing protein</fullName>
    </recommendedName>
</protein>
<feature type="repeat" description="PPR" evidence="3">
    <location>
        <begin position="458"/>
        <end position="492"/>
    </location>
</feature>
<feature type="region of interest" description="Disordered" evidence="4">
    <location>
        <begin position="33"/>
        <end position="55"/>
    </location>
</feature>
<feature type="domain" description="Smr" evidence="5">
    <location>
        <begin position="853"/>
        <end position="936"/>
    </location>
</feature>
<dbReference type="SMART" id="SM00463">
    <property type="entry name" value="SMR"/>
    <property type="match status" value="1"/>
</dbReference>
<dbReference type="OrthoDB" id="185373at2759"/>
<accession>A0A2R6WBH2</accession>
<evidence type="ECO:0000256" key="3">
    <source>
        <dbReference type="PROSITE-ProRule" id="PRU00708"/>
    </source>
</evidence>
<reference evidence="7" key="1">
    <citation type="journal article" date="2017" name="Cell">
        <title>Insights into land plant evolution garnered from the Marchantia polymorpha genome.</title>
        <authorList>
            <person name="Bowman J.L."/>
            <person name="Kohchi T."/>
            <person name="Yamato K.T."/>
            <person name="Jenkins J."/>
            <person name="Shu S."/>
            <person name="Ishizaki K."/>
            <person name="Yamaoka S."/>
            <person name="Nishihama R."/>
            <person name="Nakamura Y."/>
            <person name="Berger F."/>
            <person name="Adam C."/>
            <person name="Aki S.S."/>
            <person name="Althoff F."/>
            <person name="Araki T."/>
            <person name="Arteaga-Vazquez M.A."/>
            <person name="Balasubrmanian S."/>
            <person name="Barry K."/>
            <person name="Bauer D."/>
            <person name="Boehm C.R."/>
            <person name="Briginshaw L."/>
            <person name="Caballero-Perez J."/>
            <person name="Catarino B."/>
            <person name="Chen F."/>
            <person name="Chiyoda S."/>
            <person name="Chovatia M."/>
            <person name="Davies K.M."/>
            <person name="Delmans M."/>
            <person name="Demura T."/>
            <person name="Dierschke T."/>
            <person name="Dolan L."/>
            <person name="Dorantes-Acosta A.E."/>
            <person name="Eklund D.M."/>
            <person name="Florent S.N."/>
            <person name="Flores-Sandoval E."/>
            <person name="Fujiyama A."/>
            <person name="Fukuzawa H."/>
            <person name="Galik B."/>
            <person name="Grimanelli D."/>
            <person name="Grimwood J."/>
            <person name="Grossniklaus U."/>
            <person name="Hamada T."/>
            <person name="Haseloff J."/>
            <person name="Hetherington A.J."/>
            <person name="Higo A."/>
            <person name="Hirakawa Y."/>
            <person name="Hundley H.N."/>
            <person name="Ikeda Y."/>
            <person name="Inoue K."/>
            <person name="Inoue S.I."/>
            <person name="Ishida S."/>
            <person name="Jia Q."/>
            <person name="Kakita M."/>
            <person name="Kanazawa T."/>
            <person name="Kawai Y."/>
            <person name="Kawashima T."/>
            <person name="Kennedy M."/>
            <person name="Kinose K."/>
            <person name="Kinoshita T."/>
            <person name="Kohara Y."/>
            <person name="Koide E."/>
            <person name="Komatsu K."/>
            <person name="Kopischke S."/>
            <person name="Kubo M."/>
            <person name="Kyozuka J."/>
            <person name="Lagercrantz U."/>
            <person name="Lin S.S."/>
            <person name="Lindquist E."/>
            <person name="Lipzen A.M."/>
            <person name="Lu C.W."/>
            <person name="De Luna E."/>
            <person name="Martienssen R.A."/>
            <person name="Minamino N."/>
            <person name="Mizutani M."/>
            <person name="Mizutani M."/>
            <person name="Mochizuki N."/>
            <person name="Monte I."/>
            <person name="Mosher R."/>
            <person name="Nagasaki H."/>
            <person name="Nakagami H."/>
            <person name="Naramoto S."/>
            <person name="Nishitani K."/>
            <person name="Ohtani M."/>
            <person name="Okamoto T."/>
            <person name="Okumura M."/>
            <person name="Phillips J."/>
            <person name="Pollak B."/>
            <person name="Reinders A."/>
            <person name="Rovekamp M."/>
            <person name="Sano R."/>
            <person name="Sawa S."/>
            <person name="Schmid M.W."/>
            <person name="Shirakawa M."/>
            <person name="Solano R."/>
            <person name="Spunde A."/>
            <person name="Suetsugu N."/>
            <person name="Sugano S."/>
            <person name="Sugiyama A."/>
            <person name="Sun R."/>
            <person name="Suzuki Y."/>
            <person name="Takenaka M."/>
            <person name="Takezawa D."/>
            <person name="Tomogane H."/>
            <person name="Tsuzuki M."/>
            <person name="Ueda T."/>
            <person name="Umeda M."/>
            <person name="Ward J.M."/>
            <person name="Watanabe Y."/>
            <person name="Yazaki K."/>
            <person name="Yokoyama R."/>
            <person name="Yoshitake Y."/>
            <person name="Yotsui I."/>
            <person name="Zachgo S."/>
            <person name="Schmutz J."/>
        </authorList>
    </citation>
    <scope>NUCLEOTIDE SEQUENCE [LARGE SCALE GENOMIC DNA]</scope>
    <source>
        <strain evidence="7">Tak-1</strain>
    </source>
</reference>
<comment type="similarity">
    <text evidence="1">Belongs to the PPR family. P subfamily.</text>
</comment>
<name>A0A2R6WBH2_MARPO</name>
<dbReference type="Pfam" id="PF13041">
    <property type="entry name" value="PPR_2"/>
    <property type="match status" value="3"/>
</dbReference>
<dbReference type="InterPro" id="IPR002625">
    <property type="entry name" value="Smr_dom"/>
</dbReference>
<feature type="repeat" description="PPR" evidence="3">
    <location>
        <begin position="633"/>
        <end position="667"/>
    </location>
</feature>
<organism evidence="6 7">
    <name type="scientific">Marchantia polymorpha</name>
    <name type="common">Common liverwort</name>
    <name type="synonym">Marchantia aquatica</name>
    <dbReference type="NCBI Taxonomy" id="3197"/>
    <lineage>
        <taxon>Eukaryota</taxon>
        <taxon>Viridiplantae</taxon>
        <taxon>Streptophyta</taxon>
        <taxon>Embryophyta</taxon>
        <taxon>Marchantiophyta</taxon>
        <taxon>Marchantiopsida</taxon>
        <taxon>Marchantiidae</taxon>
        <taxon>Marchantiales</taxon>
        <taxon>Marchantiaceae</taxon>
        <taxon>Marchantia</taxon>
    </lineage>
</organism>
<evidence type="ECO:0000256" key="2">
    <source>
        <dbReference type="ARBA" id="ARBA00022737"/>
    </source>
</evidence>
<dbReference type="Gramene" id="Mp4g06330.1">
    <property type="protein sequence ID" value="Mp4g06330.1.cds1"/>
    <property type="gene ID" value="Mp4g06330"/>
</dbReference>
<feature type="repeat" description="PPR" evidence="3">
    <location>
        <begin position="668"/>
        <end position="702"/>
    </location>
</feature>
<feature type="repeat" description="PPR" evidence="3">
    <location>
        <begin position="598"/>
        <end position="632"/>
    </location>
</feature>
<dbReference type="Gene3D" id="1.25.40.10">
    <property type="entry name" value="Tetratricopeptide repeat domain"/>
    <property type="match status" value="3"/>
</dbReference>
<dbReference type="SUPFAM" id="SSF160443">
    <property type="entry name" value="SMR domain-like"/>
    <property type="match status" value="1"/>
</dbReference>
<dbReference type="Gene3D" id="3.30.1370.110">
    <property type="match status" value="1"/>
</dbReference>
<feature type="region of interest" description="Disordered" evidence="4">
    <location>
        <begin position="225"/>
        <end position="263"/>
    </location>
</feature>
<dbReference type="PROSITE" id="PS50828">
    <property type="entry name" value="SMR"/>
    <property type="match status" value="1"/>
</dbReference>
<evidence type="ECO:0000256" key="1">
    <source>
        <dbReference type="ARBA" id="ARBA00007626"/>
    </source>
</evidence>
<dbReference type="PANTHER" id="PTHR47447:SF17">
    <property type="entry name" value="OS12G0638900 PROTEIN"/>
    <property type="match status" value="1"/>
</dbReference>
<dbReference type="PANTHER" id="PTHR47447">
    <property type="entry name" value="OS03G0856100 PROTEIN"/>
    <property type="match status" value="1"/>
</dbReference>
<dbReference type="NCBIfam" id="TIGR00756">
    <property type="entry name" value="PPR"/>
    <property type="match status" value="6"/>
</dbReference>
<feature type="repeat" description="PPR" evidence="3">
    <location>
        <begin position="493"/>
        <end position="527"/>
    </location>
</feature>
<dbReference type="SUPFAM" id="SSF81901">
    <property type="entry name" value="HCP-like"/>
    <property type="match status" value="1"/>
</dbReference>
<keyword evidence="2" id="KW-0677">Repeat</keyword>
<dbReference type="InterPro" id="IPR011990">
    <property type="entry name" value="TPR-like_helical_dom_sf"/>
</dbReference>
<gene>
    <name evidence="6" type="ORF">MARPO_0114s0020</name>
</gene>
<evidence type="ECO:0000313" key="7">
    <source>
        <dbReference type="Proteomes" id="UP000244005"/>
    </source>
</evidence>
<keyword evidence="7" id="KW-1185">Reference proteome</keyword>
<evidence type="ECO:0000313" key="6">
    <source>
        <dbReference type="EMBL" id="PTQ31200.1"/>
    </source>
</evidence>
<feature type="repeat" description="PPR" evidence="3">
    <location>
        <begin position="528"/>
        <end position="562"/>
    </location>
</feature>
<dbReference type="InterPro" id="IPR002885">
    <property type="entry name" value="PPR_rpt"/>
</dbReference>
<evidence type="ECO:0000256" key="4">
    <source>
        <dbReference type="SAM" id="MobiDB-lite"/>
    </source>
</evidence>
<feature type="repeat" description="PPR" evidence="3">
    <location>
        <begin position="703"/>
        <end position="737"/>
    </location>
</feature>
<dbReference type="EMBL" id="KZ772786">
    <property type="protein sequence ID" value="PTQ31200.1"/>
    <property type="molecule type" value="Genomic_DNA"/>
</dbReference>
<dbReference type="AlphaFoldDB" id="A0A2R6WBH2"/>
<dbReference type="Proteomes" id="UP000244005">
    <property type="component" value="Unassembled WGS sequence"/>
</dbReference>
<dbReference type="InterPro" id="IPR036063">
    <property type="entry name" value="Smr_dom_sf"/>
</dbReference>
<proteinExistence type="inferred from homology"/>
<dbReference type="Pfam" id="PF01535">
    <property type="entry name" value="PPR"/>
    <property type="match status" value="3"/>
</dbReference>